<accession>A0A0K0FJW1</accession>
<name>A0A0K0FJW1_STRVS</name>
<evidence type="ECO:0000313" key="1">
    <source>
        <dbReference type="Proteomes" id="UP000035680"/>
    </source>
</evidence>
<evidence type="ECO:0000313" key="2">
    <source>
        <dbReference type="WBParaSite" id="SVE_0932300.1"/>
    </source>
</evidence>
<proteinExistence type="predicted"/>
<dbReference type="AlphaFoldDB" id="A0A0K0FJW1"/>
<keyword evidence="1" id="KW-1185">Reference proteome</keyword>
<reference evidence="2" key="2">
    <citation type="submission" date="2015-08" db="UniProtKB">
        <authorList>
            <consortium name="WormBaseParasite"/>
        </authorList>
    </citation>
    <scope>IDENTIFICATION</scope>
</reference>
<organism evidence="1 2">
    <name type="scientific">Strongyloides venezuelensis</name>
    <name type="common">Threadworm</name>
    <dbReference type="NCBI Taxonomy" id="75913"/>
    <lineage>
        <taxon>Eukaryota</taxon>
        <taxon>Metazoa</taxon>
        <taxon>Ecdysozoa</taxon>
        <taxon>Nematoda</taxon>
        <taxon>Chromadorea</taxon>
        <taxon>Rhabditida</taxon>
        <taxon>Tylenchina</taxon>
        <taxon>Panagrolaimomorpha</taxon>
        <taxon>Strongyloidoidea</taxon>
        <taxon>Strongyloididae</taxon>
        <taxon>Strongyloides</taxon>
    </lineage>
</organism>
<protein>
    <submittedName>
        <fullName evidence="2">FBD domain-containing protein</fullName>
    </submittedName>
</protein>
<dbReference type="Proteomes" id="UP000035680">
    <property type="component" value="Unassembled WGS sequence"/>
</dbReference>
<sequence>MGFFFPVKQYITAASDTIPNYRELLYNDRDSDIINSFNQFFEFTCLMMPKSAEVLQLENVPDMTDVTSKILTKYMPNIKLLNIKFISYKESDGLDNLTKLEYHISCKYCPIRIPKSLNVLAFVHYG</sequence>
<reference evidence="1" key="1">
    <citation type="submission" date="2014-07" db="EMBL/GenBank/DDBJ databases">
        <authorList>
            <person name="Martin A.A"/>
            <person name="De Silva N."/>
        </authorList>
    </citation>
    <scope>NUCLEOTIDE SEQUENCE</scope>
</reference>
<dbReference type="WBParaSite" id="SVE_0932300.1">
    <property type="protein sequence ID" value="SVE_0932300.1"/>
    <property type="gene ID" value="SVE_0932300"/>
</dbReference>